<feature type="transmembrane region" description="Helical" evidence="9">
    <location>
        <begin position="200"/>
        <end position="218"/>
    </location>
</feature>
<comment type="caution">
    <text evidence="10">The sequence shown here is derived from an EMBL/GenBank/DDBJ whole genome shotgun (WGS) entry which is preliminary data.</text>
</comment>
<evidence type="ECO:0000256" key="9">
    <source>
        <dbReference type="SAM" id="Phobius"/>
    </source>
</evidence>
<feature type="transmembrane region" description="Helical" evidence="9">
    <location>
        <begin position="257"/>
        <end position="277"/>
    </location>
</feature>
<dbReference type="RefSeq" id="WP_269882464.1">
    <property type="nucleotide sequence ID" value="NZ_JAQAGZ010000010.1"/>
</dbReference>
<feature type="transmembrane region" description="Helical" evidence="9">
    <location>
        <begin position="224"/>
        <end position="245"/>
    </location>
</feature>
<feature type="transmembrane region" description="Helical" evidence="9">
    <location>
        <begin position="289"/>
        <end position="310"/>
    </location>
</feature>
<dbReference type="InterPro" id="IPR004684">
    <property type="entry name" value="2keto-3dGluconate_permease"/>
</dbReference>
<organism evidence="10 11">
    <name type="scientific">Paenibacillus gyeongsangnamensis</name>
    <dbReference type="NCBI Taxonomy" id="3388067"/>
    <lineage>
        <taxon>Bacteria</taxon>
        <taxon>Bacillati</taxon>
        <taxon>Bacillota</taxon>
        <taxon>Bacilli</taxon>
        <taxon>Bacillales</taxon>
        <taxon>Paenibacillaceae</taxon>
        <taxon>Paenibacillus</taxon>
    </lineage>
</organism>
<feature type="transmembrane region" description="Helical" evidence="9">
    <location>
        <begin position="105"/>
        <end position="128"/>
    </location>
</feature>
<evidence type="ECO:0000313" key="10">
    <source>
        <dbReference type="EMBL" id="MCZ8513941.1"/>
    </source>
</evidence>
<name>A0ABT4QAQ0_9BACL</name>
<dbReference type="Proteomes" id="UP001527882">
    <property type="component" value="Unassembled WGS sequence"/>
</dbReference>
<gene>
    <name evidence="10" type="ORF">O9H85_16240</name>
</gene>
<dbReference type="EMBL" id="JAQAGZ010000010">
    <property type="protein sequence ID" value="MCZ8513941.1"/>
    <property type="molecule type" value="Genomic_DNA"/>
</dbReference>
<evidence type="ECO:0000256" key="5">
    <source>
        <dbReference type="ARBA" id="ARBA00022692"/>
    </source>
</evidence>
<feature type="transmembrane region" description="Helical" evidence="9">
    <location>
        <begin position="81"/>
        <end position="99"/>
    </location>
</feature>
<keyword evidence="3" id="KW-1003">Cell membrane</keyword>
<keyword evidence="6" id="KW-0769">Symport</keyword>
<keyword evidence="11" id="KW-1185">Reference proteome</keyword>
<sequence>MKIKAAIDRIPGGLMILPLFLGAILRTMFPNLADDAIFKGSFTGGMMTGATALLGAYYICLGTTLQFRSTGYILKKGVSLWAGKILTTLVISLLIRYFAPDQNHLFLGLSALAIVAAFSDSNGGLYMALVGQLGKRKEDVAAYSIMSLESGPFFTMLILGVTGLANFPVEAFVFALLPLVIGMILGNLDIDMREFLSKGIHILIPMYSLGLGFGINLSNLAKSGATGIILGIAVVVITGSVLYLLDRLTGGNGVAGVAAASTAGNAAAVPMTVAAVYTGYQEIGASATAQVATCVIVTAILVPILTAWLARRKQAQELASGD</sequence>
<keyword evidence="2" id="KW-0813">Transport</keyword>
<evidence type="ECO:0000313" key="11">
    <source>
        <dbReference type="Proteomes" id="UP001527882"/>
    </source>
</evidence>
<reference evidence="10 11" key="1">
    <citation type="submission" date="2022-12" db="EMBL/GenBank/DDBJ databases">
        <title>Draft genome sequence of Paenibacillus sp. dW9.</title>
        <authorList>
            <person name="Choi E.-W."/>
            <person name="Kim D.-U."/>
        </authorList>
    </citation>
    <scope>NUCLEOTIDE SEQUENCE [LARGE SCALE GENOMIC DNA]</scope>
    <source>
        <strain evidence="11">dW9</strain>
    </source>
</reference>
<evidence type="ECO:0000256" key="1">
    <source>
        <dbReference type="ARBA" id="ARBA00006430"/>
    </source>
</evidence>
<keyword evidence="4" id="KW-0762">Sugar transport</keyword>
<evidence type="ECO:0000256" key="8">
    <source>
        <dbReference type="ARBA" id="ARBA00023136"/>
    </source>
</evidence>
<keyword evidence="7 9" id="KW-1133">Transmembrane helix</keyword>
<keyword evidence="8 9" id="KW-0472">Membrane</keyword>
<keyword evidence="5 9" id="KW-0812">Transmembrane</keyword>
<proteinExistence type="inferred from homology"/>
<evidence type="ECO:0000256" key="3">
    <source>
        <dbReference type="ARBA" id="ARBA00022475"/>
    </source>
</evidence>
<feature type="transmembrane region" description="Helical" evidence="9">
    <location>
        <begin position="12"/>
        <end position="29"/>
    </location>
</feature>
<comment type="similarity">
    <text evidence="1">Belongs to the KdgT transporter family.</text>
</comment>
<evidence type="ECO:0000256" key="2">
    <source>
        <dbReference type="ARBA" id="ARBA00022448"/>
    </source>
</evidence>
<evidence type="ECO:0000256" key="4">
    <source>
        <dbReference type="ARBA" id="ARBA00022597"/>
    </source>
</evidence>
<dbReference type="Pfam" id="PF03812">
    <property type="entry name" value="KdgT"/>
    <property type="match status" value="1"/>
</dbReference>
<protein>
    <submittedName>
        <fullName evidence="10">2-keto-3-deoxygluconate permease</fullName>
    </submittedName>
</protein>
<feature type="transmembrane region" description="Helical" evidence="9">
    <location>
        <begin position="171"/>
        <end position="188"/>
    </location>
</feature>
<evidence type="ECO:0000256" key="7">
    <source>
        <dbReference type="ARBA" id="ARBA00022989"/>
    </source>
</evidence>
<feature type="transmembrane region" description="Helical" evidence="9">
    <location>
        <begin position="41"/>
        <end position="60"/>
    </location>
</feature>
<accession>A0ABT4QAQ0</accession>
<feature type="transmembrane region" description="Helical" evidence="9">
    <location>
        <begin position="140"/>
        <end position="165"/>
    </location>
</feature>
<evidence type="ECO:0000256" key="6">
    <source>
        <dbReference type="ARBA" id="ARBA00022847"/>
    </source>
</evidence>